<dbReference type="InterPro" id="IPR020843">
    <property type="entry name" value="ER"/>
</dbReference>
<dbReference type="InterPro" id="IPR013154">
    <property type="entry name" value="ADH-like_N"/>
</dbReference>
<keyword evidence="6" id="KW-0520">NAD</keyword>
<name>A0A1H9WJ45_9RHOB</name>
<accession>A0A1H9WJ45</accession>
<evidence type="ECO:0000256" key="1">
    <source>
        <dbReference type="ARBA" id="ARBA00001947"/>
    </source>
</evidence>
<dbReference type="Pfam" id="PF08240">
    <property type="entry name" value="ADH_N"/>
    <property type="match status" value="1"/>
</dbReference>
<evidence type="ECO:0000313" key="9">
    <source>
        <dbReference type="EMBL" id="SES33900.1"/>
    </source>
</evidence>
<dbReference type="EMBL" id="FOGU01000011">
    <property type="protein sequence ID" value="SES33900.1"/>
    <property type="molecule type" value="Genomic_DNA"/>
</dbReference>
<gene>
    <name evidence="9" type="ORF">SAMN04490244_11131</name>
</gene>
<keyword evidence="10" id="KW-1185">Reference proteome</keyword>
<dbReference type="InterPro" id="IPR011032">
    <property type="entry name" value="GroES-like_sf"/>
</dbReference>
<evidence type="ECO:0000256" key="3">
    <source>
        <dbReference type="ARBA" id="ARBA00022723"/>
    </source>
</evidence>
<keyword evidence="3 7" id="KW-0479">Metal-binding</keyword>
<evidence type="ECO:0000256" key="5">
    <source>
        <dbReference type="ARBA" id="ARBA00023002"/>
    </source>
</evidence>
<comment type="cofactor">
    <cofactor evidence="1 7">
        <name>Zn(2+)</name>
        <dbReference type="ChEBI" id="CHEBI:29105"/>
    </cofactor>
</comment>
<comment type="similarity">
    <text evidence="2 7">Belongs to the zinc-containing alcohol dehydrogenase family.</text>
</comment>
<dbReference type="Gene3D" id="3.90.180.10">
    <property type="entry name" value="Medium-chain alcohol dehydrogenases, catalytic domain"/>
    <property type="match status" value="1"/>
</dbReference>
<feature type="domain" description="Enoyl reductase (ER)" evidence="8">
    <location>
        <begin position="7"/>
        <end position="342"/>
    </location>
</feature>
<dbReference type="Gene3D" id="3.40.50.720">
    <property type="entry name" value="NAD(P)-binding Rossmann-like Domain"/>
    <property type="match status" value="1"/>
</dbReference>
<dbReference type="GO" id="GO:0016616">
    <property type="term" value="F:oxidoreductase activity, acting on the CH-OH group of donors, NAD or NADP as acceptor"/>
    <property type="evidence" value="ECO:0007669"/>
    <property type="project" value="UniProtKB-ARBA"/>
</dbReference>
<dbReference type="STRING" id="641238.SAMN04490244_11131"/>
<dbReference type="RefSeq" id="WP_092695611.1">
    <property type="nucleotide sequence ID" value="NZ_FOGU01000011.1"/>
</dbReference>
<dbReference type="InterPro" id="IPR013149">
    <property type="entry name" value="ADH-like_C"/>
</dbReference>
<evidence type="ECO:0000256" key="7">
    <source>
        <dbReference type="RuleBase" id="RU361277"/>
    </source>
</evidence>
<evidence type="ECO:0000256" key="6">
    <source>
        <dbReference type="ARBA" id="ARBA00023027"/>
    </source>
</evidence>
<dbReference type="InterPro" id="IPR036291">
    <property type="entry name" value="NAD(P)-bd_dom_sf"/>
</dbReference>
<dbReference type="SUPFAM" id="SSF50129">
    <property type="entry name" value="GroES-like"/>
    <property type="match status" value="1"/>
</dbReference>
<evidence type="ECO:0000313" key="10">
    <source>
        <dbReference type="Proteomes" id="UP000198885"/>
    </source>
</evidence>
<dbReference type="PROSITE" id="PS00059">
    <property type="entry name" value="ADH_ZINC"/>
    <property type="match status" value="1"/>
</dbReference>
<evidence type="ECO:0000256" key="2">
    <source>
        <dbReference type="ARBA" id="ARBA00008072"/>
    </source>
</evidence>
<protein>
    <submittedName>
        <fullName evidence="9">L-idonate 5-dehydrogenase</fullName>
    </submittedName>
</protein>
<reference evidence="9 10" key="1">
    <citation type="submission" date="2016-10" db="EMBL/GenBank/DDBJ databases">
        <authorList>
            <person name="de Groot N.N."/>
        </authorList>
    </citation>
    <scope>NUCLEOTIDE SEQUENCE [LARGE SCALE GENOMIC DNA]</scope>
    <source>
        <strain evidence="9 10">DSM 23042</strain>
    </source>
</reference>
<keyword evidence="4 7" id="KW-0862">Zinc</keyword>
<dbReference type="GO" id="GO:0008270">
    <property type="term" value="F:zinc ion binding"/>
    <property type="evidence" value="ECO:0007669"/>
    <property type="project" value="InterPro"/>
</dbReference>
<dbReference type="PANTHER" id="PTHR43161">
    <property type="entry name" value="SORBITOL DEHYDROGENASE"/>
    <property type="match status" value="1"/>
</dbReference>
<dbReference type="SMART" id="SM00829">
    <property type="entry name" value="PKS_ER"/>
    <property type="match status" value="1"/>
</dbReference>
<dbReference type="InterPro" id="IPR002328">
    <property type="entry name" value="ADH_Zn_CS"/>
</dbReference>
<dbReference type="AlphaFoldDB" id="A0A1H9WJ45"/>
<organism evidence="9 10">
    <name type="scientific">Tranquillimonas rosea</name>
    <dbReference type="NCBI Taxonomy" id="641238"/>
    <lineage>
        <taxon>Bacteria</taxon>
        <taxon>Pseudomonadati</taxon>
        <taxon>Pseudomonadota</taxon>
        <taxon>Alphaproteobacteria</taxon>
        <taxon>Rhodobacterales</taxon>
        <taxon>Roseobacteraceae</taxon>
        <taxon>Tranquillimonas</taxon>
    </lineage>
</organism>
<dbReference type="Proteomes" id="UP000198885">
    <property type="component" value="Unassembled WGS sequence"/>
</dbReference>
<keyword evidence="5" id="KW-0560">Oxidoreductase</keyword>
<evidence type="ECO:0000256" key="4">
    <source>
        <dbReference type="ARBA" id="ARBA00022833"/>
    </source>
</evidence>
<sequence length="347" mass="36244">MQSVVIHAPNDLRLDDQADAPAPQPGEVRVAISRGGICGSDLHYFHHGGFGATRIKEPMILGHEVSGIVDAVGQGVDGFAAGDRVTVNPSIPCGRCQYCLRDMRNQCEDMRFAGSAMRFPHQQGLFRQGVTVDAAQLVRLSPTTDLSHAAMAEPLAVCLHAVRRAGPLLGKRVLVSGCGPIGCLTVLAAKHVGATEVIATDLGAAPLDIAARIGADRTIDIASAPDQVEALTEGKGTVDVAFDCSGSDDALQTAIRAVRPAGTVVAVGLGPDAALPLSAMVTREITLTGTFRFDSEFGLAAHLIDRGAVDVSPLLTQVMPLREAASAFALASDRRRAMKVQLDFDGG</sequence>
<dbReference type="PANTHER" id="PTHR43161:SF9">
    <property type="entry name" value="SORBITOL DEHYDROGENASE"/>
    <property type="match status" value="1"/>
</dbReference>
<proteinExistence type="inferred from homology"/>
<dbReference type="FunFam" id="3.40.50.720:FF:000068">
    <property type="entry name" value="Sorbitol dehydrogenase"/>
    <property type="match status" value="1"/>
</dbReference>
<dbReference type="OrthoDB" id="9809185at2"/>
<dbReference type="Pfam" id="PF00107">
    <property type="entry name" value="ADH_zinc_N"/>
    <property type="match status" value="1"/>
</dbReference>
<dbReference type="SUPFAM" id="SSF51735">
    <property type="entry name" value="NAD(P)-binding Rossmann-fold domains"/>
    <property type="match status" value="1"/>
</dbReference>
<dbReference type="CDD" id="cd08232">
    <property type="entry name" value="idonate-5-DH"/>
    <property type="match status" value="1"/>
</dbReference>
<evidence type="ECO:0000259" key="8">
    <source>
        <dbReference type="SMART" id="SM00829"/>
    </source>
</evidence>